<gene>
    <name evidence="1" type="ORF">E7Z59_06950</name>
</gene>
<comment type="caution">
    <text evidence="1">The sequence shown here is derived from an EMBL/GenBank/DDBJ whole genome shotgun (WGS) entry which is preliminary data.</text>
</comment>
<dbReference type="OrthoDB" id="737780at2"/>
<dbReference type="EMBL" id="SSMC01000002">
    <property type="protein sequence ID" value="THD67394.1"/>
    <property type="molecule type" value="Genomic_DNA"/>
</dbReference>
<dbReference type="Proteomes" id="UP000305939">
    <property type="component" value="Unassembled WGS sequence"/>
</dbReference>
<reference evidence="1 2" key="1">
    <citation type="submission" date="2019-04" db="EMBL/GenBank/DDBJ databases">
        <title>Draft genome sequence of Robertkochia marina CC-AMO-30D.</title>
        <authorList>
            <person name="Hameed A."/>
            <person name="Lin S.-Y."/>
            <person name="Shahina M."/>
            <person name="Lai W.-A."/>
            <person name="Young C.-C."/>
        </authorList>
    </citation>
    <scope>NUCLEOTIDE SEQUENCE [LARGE SCALE GENOMIC DNA]</scope>
    <source>
        <strain evidence="1 2">CC-AMO-30D</strain>
    </source>
</reference>
<sequence>MKYMLIFNTALFHSTIMFRWLPSIWLLIFFLPVKGSDRVPESSAVWVYPEHREIAVLAIRQLSAEQHKLLEDIWTQVRIGHEDRLSASIIDPGHSLNSQFIDLASWPAIAGDHSCSPQEMTDIILYTDWIIKVDHIADRLRTDLNEAKRRDQTINAIRNSDIRLQRADLDYATRAGSNNVHFLLERDRVDETMEEYFIRCLREGAPLNALAAYSYYHTKAMERAAQSKLPALDQEQRSAILLAALANEAFALHFIEDVYAAGHVAGTWGDAAQRKGTHDHYNESGLEVETWDNEPLVLTGDAYMRPEDALVAARAVRKSLEQFLTVMEDSSEVVMLATEEEITPDPFNVCSNNNVPGIDFKYEMLREVLMGTPKPRLSEGLGQLDRFRAELGPFLGVSSSVGSGTLDGGFGQQQNEVAVIGSIEANLILGLGLDGVMNKAGDGLAFIQVGLRQDSPTTSQFLGPSTSFEGSSVTSTIPGRTAYNLRVRLPFWLIPGDLIILAPILSWSSPKTFQRMAVTAGNGGLIPWQLGVSTPVGRFQFVLGREVGVSFYGVNRVQESLIIPRNESNESYLVAYRSTKWDFPFLEYQPTRIFSNTQSAILKLQFSFGVDVPWRNQTLAPELAEQVELKDVWYVGARIVFDWRLYL</sequence>
<protein>
    <submittedName>
        <fullName evidence="1">Uncharacterized protein</fullName>
    </submittedName>
</protein>
<evidence type="ECO:0000313" key="2">
    <source>
        <dbReference type="Proteomes" id="UP000305939"/>
    </source>
</evidence>
<dbReference type="RefSeq" id="WP_136335600.1">
    <property type="nucleotide sequence ID" value="NZ_QXMP01000009.1"/>
</dbReference>
<name>A0A4S3LZ90_9FLAO</name>
<accession>A0A4S3LZ90</accession>
<proteinExistence type="predicted"/>
<dbReference type="AlphaFoldDB" id="A0A4S3LZ90"/>
<keyword evidence="2" id="KW-1185">Reference proteome</keyword>
<evidence type="ECO:0000313" key="1">
    <source>
        <dbReference type="EMBL" id="THD67394.1"/>
    </source>
</evidence>
<organism evidence="1 2">
    <name type="scientific">Robertkochia marina</name>
    <dbReference type="NCBI Taxonomy" id="1227945"/>
    <lineage>
        <taxon>Bacteria</taxon>
        <taxon>Pseudomonadati</taxon>
        <taxon>Bacteroidota</taxon>
        <taxon>Flavobacteriia</taxon>
        <taxon>Flavobacteriales</taxon>
        <taxon>Flavobacteriaceae</taxon>
        <taxon>Robertkochia</taxon>
    </lineage>
</organism>